<evidence type="ECO:0000313" key="2">
    <source>
        <dbReference type="Proteomes" id="UP001500889"/>
    </source>
</evidence>
<reference evidence="1 2" key="1">
    <citation type="submission" date="2024-02" db="EMBL/GenBank/DDBJ databases">
        <title>A chromosome-level genome assembly of Drosophila madeirensis, a fruit fly species endemic to Madeira island.</title>
        <authorList>
            <person name="Tomihara K."/>
            <person name="Llopart A."/>
            <person name="Yamamoto D."/>
        </authorList>
    </citation>
    <scope>NUCLEOTIDE SEQUENCE [LARGE SCALE GENOMIC DNA]</scope>
    <source>
        <strain evidence="1 2">RF1</strain>
    </source>
</reference>
<name>A0AAU9G650_DROMD</name>
<evidence type="ECO:0008006" key="3">
    <source>
        <dbReference type="Google" id="ProtNLM"/>
    </source>
</evidence>
<organism evidence="1 2">
    <name type="scientific">Drosophila madeirensis</name>
    <name type="common">Fruit fly</name>
    <dbReference type="NCBI Taxonomy" id="30013"/>
    <lineage>
        <taxon>Eukaryota</taxon>
        <taxon>Metazoa</taxon>
        <taxon>Ecdysozoa</taxon>
        <taxon>Arthropoda</taxon>
        <taxon>Hexapoda</taxon>
        <taxon>Insecta</taxon>
        <taxon>Pterygota</taxon>
        <taxon>Neoptera</taxon>
        <taxon>Endopterygota</taxon>
        <taxon>Diptera</taxon>
        <taxon>Brachycera</taxon>
        <taxon>Muscomorpha</taxon>
        <taxon>Ephydroidea</taxon>
        <taxon>Drosophilidae</taxon>
        <taxon>Drosophila</taxon>
        <taxon>Sophophora</taxon>
    </lineage>
</organism>
<keyword evidence="2" id="KW-1185">Reference proteome</keyword>
<dbReference type="Proteomes" id="UP001500889">
    <property type="component" value="Chromosome E"/>
</dbReference>
<dbReference type="AlphaFoldDB" id="A0AAU9G650"/>
<accession>A0AAU9G650</accession>
<protein>
    <recommendedName>
        <fullName evidence="3">Secreted protein</fullName>
    </recommendedName>
</protein>
<dbReference type="EMBL" id="AP029267">
    <property type="protein sequence ID" value="BFG03589.1"/>
    <property type="molecule type" value="Genomic_DNA"/>
</dbReference>
<proteinExistence type="predicted"/>
<gene>
    <name evidence="1" type="ORF">DMAD_02816</name>
</gene>
<sequence length="77" mass="8794">MMAERLYGIGFLVISGHCLWPLFSRLNGDNFHTPLLMRIRFKELRGANYTAVDAKQNWNFLHKTTGGSFALGVCYLN</sequence>
<evidence type="ECO:0000313" key="1">
    <source>
        <dbReference type="EMBL" id="BFG03589.1"/>
    </source>
</evidence>